<dbReference type="PANTHER" id="PTHR33490">
    <property type="entry name" value="BLR5614 PROTEIN-RELATED"/>
    <property type="match status" value="1"/>
</dbReference>
<feature type="domain" description="Transglutaminase-like" evidence="1">
    <location>
        <begin position="148"/>
        <end position="208"/>
    </location>
</feature>
<evidence type="ECO:0000313" key="3">
    <source>
        <dbReference type="Proteomes" id="UP001058003"/>
    </source>
</evidence>
<dbReference type="InterPro" id="IPR038765">
    <property type="entry name" value="Papain-like_cys_pep_sf"/>
</dbReference>
<sequence>MDARVGSTLEFQVREPAELQLMIAVSPGPGVTAQETLDARLDGEPVAVTPVAGGHWLRVGTGLLRVEYTAEVTVRRGPPPRLELAERITATRPSRYCPSDRLAGFAAREFERFAPSRADTVAGIVDYVHRHIRYEAGASTGTTDAAETLLSGAGVCRDFAHLVVALARAVNIPARTVAVYAPGLSPMDFHAVAEVAVDGEWRVVDATGLAPRQSMVRIATGADAAETAFAGVLSGTAELTSMQVRAVTAGDLPVDDGHGVVHLP</sequence>
<dbReference type="Gene3D" id="3.10.620.30">
    <property type="match status" value="1"/>
</dbReference>
<name>A0A9Q9IUV4_9ACTN</name>
<dbReference type="Gene3D" id="2.60.40.2250">
    <property type="match status" value="1"/>
</dbReference>
<protein>
    <submittedName>
        <fullName evidence="2">Transglutaminase family protein</fullName>
    </submittedName>
</protein>
<organism evidence="2 3">
    <name type="scientific">Dactylosporangium aurantiacum</name>
    <dbReference type="NCBI Taxonomy" id="35754"/>
    <lineage>
        <taxon>Bacteria</taxon>
        <taxon>Bacillati</taxon>
        <taxon>Actinomycetota</taxon>
        <taxon>Actinomycetes</taxon>
        <taxon>Micromonosporales</taxon>
        <taxon>Micromonosporaceae</taxon>
        <taxon>Dactylosporangium</taxon>
    </lineage>
</organism>
<gene>
    <name evidence="2" type="ORF">Daura_38900</name>
</gene>
<reference evidence="2" key="1">
    <citation type="submission" date="2021-04" db="EMBL/GenBank/DDBJ databases">
        <title>Dactylosporangium aurantiacum NRRL B-8018 full assembly.</title>
        <authorList>
            <person name="Hartkoorn R.C."/>
            <person name="Beaudoing E."/>
            <person name="Hot D."/>
        </authorList>
    </citation>
    <scope>NUCLEOTIDE SEQUENCE</scope>
    <source>
        <strain evidence="2">NRRL B-8018</strain>
    </source>
</reference>
<dbReference type="EMBL" id="CP073767">
    <property type="protein sequence ID" value="UWZ59989.1"/>
    <property type="molecule type" value="Genomic_DNA"/>
</dbReference>
<dbReference type="AlphaFoldDB" id="A0A9Q9IUV4"/>
<dbReference type="SMART" id="SM00460">
    <property type="entry name" value="TGc"/>
    <property type="match status" value="1"/>
</dbReference>
<accession>A0A9Q9IUV4</accession>
<evidence type="ECO:0000313" key="2">
    <source>
        <dbReference type="EMBL" id="UWZ59989.1"/>
    </source>
</evidence>
<dbReference type="InterPro" id="IPR002931">
    <property type="entry name" value="Transglutaminase-like"/>
</dbReference>
<dbReference type="SUPFAM" id="SSF54001">
    <property type="entry name" value="Cysteine proteinases"/>
    <property type="match status" value="1"/>
</dbReference>
<dbReference type="PANTHER" id="PTHR33490:SF12">
    <property type="entry name" value="BLL5557 PROTEIN"/>
    <property type="match status" value="1"/>
</dbReference>
<dbReference type="Pfam" id="PF01841">
    <property type="entry name" value="Transglut_core"/>
    <property type="match status" value="1"/>
</dbReference>
<proteinExistence type="predicted"/>
<keyword evidence="3" id="KW-1185">Reference proteome</keyword>
<evidence type="ECO:0000259" key="1">
    <source>
        <dbReference type="SMART" id="SM00460"/>
    </source>
</evidence>
<dbReference type="KEGG" id="daur:Daura_38900"/>
<dbReference type="Proteomes" id="UP001058003">
    <property type="component" value="Chromosome"/>
</dbReference>